<keyword evidence="5 9" id="KW-0479">Metal-binding</keyword>
<dbReference type="InterPro" id="IPR050364">
    <property type="entry name" value="Cytochrome_P450_fung"/>
</dbReference>
<evidence type="ECO:0000256" key="5">
    <source>
        <dbReference type="ARBA" id="ARBA00022723"/>
    </source>
</evidence>
<evidence type="ECO:0000256" key="3">
    <source>
        <dbReference type="ARBA" id="ARBA00010617"/>
    </source>
</evidence>
<keyword evidence="8" id="KW-0503">Monooxygenase</keyword>
<feature type="binding site" description="axial binding residue" evidence="9">
    <location>
        <position position="449"/>
    </location>
    <ligand>
        <name>heme</name>
        <dbReference type="ChEBI" id="CHEBI:30413"/>
    </ligand>
    <ligandPart>
        <name>Fe</name>
        <dbReference type="ChEBI" id="CHEBI:18248"/>
    </ligandPart>
</feature>
<dbReference type="PRINTS" id="PR00463">
    <property type="entry name" value="EP450I"/>
</dbReference>
<protein>
    <submittedName>
        <fullName evidence="10">Cytochrome P450</fullName>
    </submittedName>
</protein>
<keyword evidence="6" id="KW-0560">Oxidoreductase</keyword>
<dbReference type="GO" id="GO:0020037">
    <property type="term" value="F:heme binding"/>
    <property type="evidence" value="ECO:0007669"/>
    <property type="project" value="InterPro"/>
</dbReference>
<dbReference type="Gene3D" id="1.10.630.10">
    <property type="entry name" value="Cytochrome P450"/>
    <property type="match status" value="1"/>
</dbReference>
<gene>
    <name evidence="10" type="ORF">DFH94DRAFT_621141</name>
</gene>
<proteinExistence type="inferred from homology"/>
<comment type="cofactor">
    <cofactor evidence="1 9">
        <name>heme</name>
        <dbReference type="ChEBI" id="CHEBI:30413"/>
    </cofactor>
</comment>
<dbReference type="SUPFAM" id="SSF48264">
    <property type="entry name" value="Cytochrome P450"/>
    <property type="match status" value="1"/>
</dbReference>
<evidence type="ECO:0000256" key="8">
    <source>
        <dbReference type="ARBA" id="ARBA00023033"/>
    </source>
</evidence>
<dbReference type="InterPro" id="IPR002401">
    <property type="entry name" value="Cyt_P450_E_grp-I"/>
</dbReference>
<evidence type="ECO:0000313" key="10">
    <source>
        <dbReference type="EMBL" id="KAF8487013.1"/>
    </source>
</evidence>
<reference evidence="10" key="2">
    <citation type="journal article" date="2020" name="Nat. Commun.">
        <title>Large-scale genome sequencing of mycorrhizal fungi provides insights into the early evolution of symbiotic traits.</title>
        <authorList>
            <person name="Miyauchi S."/>
            <person name="Kiss E."/>
            <person name="Kuo A."/>
            <person name="Drula E."/>
            <person name="Kohler A."/>
            <person name="Sanchez-Garcia M."/>
            <person name="Morin E."/>
            <person name="Andreopoulos B."/>
            <person name="Barry K.W."/>
            <person name="Bonito G."/>
            <person name="Buee M."/>
            <person name="Carver A."/>
            <person name="Chen C."/>
            <person name="Cichocki N."/>
            <person name="Clum A."/>
            <person name="Culley D."/>
            <person name="Crous P.W."/>
            <person name="Fauchery L."/>
            <person name="Girlanda M."/>
            <person name="Hayes R.D."/>
            <person name="Keri Z."/>
            <person name="LaButti K."/>
            <person name="Lipzen A."/>
            <person name="Lombard V."/>
            <person name="Magnuson J."/>
            <person name="Maillard F."/>
            <person name="Murat C."/>
            <person name="Nolan M."/>
            <person name="Ohm R.A."/>
            <person name="Pangilinan J."/>
            <person name="Pereira M.F."/>
            <person name="Perotto S."/>
            <person name="Peter M."/>
            <person name="Pfister S."/>
            <person name="Riley R."/>
            <person name="Sitrit Y."/>
            <person name="Stielow J.B."/>
            <person name="Szollosi G."/>
            <person name="Zifcakova L."/>
            <person name="Stursova M."/>
            <person name="Spatafora J.W."/>
            <person name="Tedersoo L."/>
            <person name="Vaario L.M."/>
            <person name="Yamada A."/>
            <person name="Yan M."/>
            <person name="Wang P."/>
            <person name="Xu J."/>
            <person name="Bruns T."/>
            <person name="Baldrian P."/>
            <person name="Vilgalys R."/>
            <person name="Dunand C."/>
            <person name="Henrissat B."/>
            <person name="Grigoriev I.V."/>
            <person name="Hibbett D."/>
            <person name="Nagy L.G."/>
            <person name="Martin F.M."/>
        </authorList>
    </citation>
    <scope>NUCLEOTIDE SEQUENCE</scope>
    <source>
        <strain evidence="10">Prilba</strain>
    </source>
</reference>
<dbReference type="Proteomes" id="UP000759537">
    <property type="component" value="Unassembled WGS sequence"/>
</dbReference>
<keyword evidence="11" id="KW-1185">Reference proteome</keyword>
<dbReference type="GO" id="GO:0004497">
    <property type="term" value="F:monooxygenase activity"/>
    <property type="evidence" value="ECO:0007669"/>
    <property type="project" value="UniProtKB-KW"/>
</dbReference>
<dbReference type="CDD" id="cd11065">
    <property type="entry name" value="CYP64-like"/>
    <property type="match status" value="1"/>
</dbReference>
<comment type="similarity">
    <text evidence="3">Belongs to the cytochrome P450 family.</text>
</comment>
<evidence type="ECO:0000256" key="9">
    <source>
        <dbReference type="PIRSR" id="PIRSR602401-1"/>
    </source>
</evidence>
<dbReference type="GO" id="GO:0005506">
    <property type="term" value="F:iron ion binding"/>
    <property type="evidence" value="ECO:0007669"/>
    <property type="project" value="InterPro"/>
</dbReference>
<evidence type="ECO:0000256" key="4">
    <source>
        <dbReference type="ARBA" id="ARBA00022617"/>
    </source>
</evidence>
<dbReference type="AlphaFoldDB" id="A0A9P5TE96"/>
<dbReference type="OrthoDB" id="2789670at2759"/>
<keyword evidence="7 9" id="KW-0408">Iron</keyword>
<evidence type="ECO:0000256" key="1">
    <source>
        <dbReference type="ARBA" id="ARBA00001971"/>
    </source>
</evidence>
<evidence type="ECO:0000256" key="6">
    <source>
        <dbReference type="ARBA" id="ARBA00023002"/>
    </source>
</evidence>
<comment type="caution">
    <text evidence="10">The sequence shown here is derived from an EMBL/GenBank/DDBJ whole genome shotgun (WGS) entry which is preliminary data.</text>
</comment>
<dbReference type="PANTHER" id="PTHR46300">
    <property type="entry name" value="P450, PUTATIVE (EUROFUNG)-RELATED-RELATED"/>
    <property type="match status" value="1"/>
</dbReference>
<evidence type="ECO:0000256" key="7">
    <source>
        <dbReference type="ARBA" id="ARBA00023004"/>
    </source>
</evidence>
<dbReference type="Pfam" id="PF00067">
    <property type="entry name" value="p450"/>
    <property type="match status" value="1"/>
</dbReference>
<keyword evidence="4 9" id="KW-0349">Heme</keyword>
<dbReference type="InterPro" id="IPR001128">
    <property type="entry name" value="Cyt_P450"/>
</dbReference>
<reference evidence="10" key="1">
    <citation type="submission" date="2019-10" db="EMBL/GenBank/DDBJ databases">
        <authorList>
            <consortium name="DOE Joint Genome Institute"/>
            <person name="Kuo A."/>
            <person name="Miyauchi S."/>
            <person name="Kiss E."/>
            <person name="Drula E."/>
            <person name="Kohler A."/>
            <person name="Sanchez-Garcia M."/>
            <person name="Andreopoulos B."/>
            <person name="Barry K.W."/>
            <person name="Bonito G."/>
            <person name="Buee M."/>
            <person name="Carver A."/>
            <person name="Chen C."/>
            <person name="Cichocki N."/>
            <person name="Clum A."/>
            <person name="Culley D."/>
            <person name="Crous P.W."/>
            <person name="Fauchery L."/>
            <person name="Girlanda M."/>
            <person name="Hayes R."/>
            <person name="Keri Z."/>
            <person name="LaButti K."/>
            <person name="Lipzen A."/>
            <person name="Lombard V."/>
            <person name="Magnuson J."/>
            <person name="Maillard F."/>
            <person name="Morin E."/>
            <person name="Murat C."/>
            <person name="Nolan M."/>
            <person name="Ohm R."/>
            <person name="Pangilinan J."/>
            <person name="Pereira M."/>
            <person name="Perotto S."/>
            <person name="Peter M."/>
            <person name="Riley R."/>
            <person name="Sitrit Y."/>
            <person name="Stielow B."/>
            <person name="Szollosi G."/>
            <person name="Zifcakova L."/>
            <person name="Stursova M."/>
            <person name="Spatafora J.W."/>
            <person name="Tedersoo L."/>
            <person name="Vaario L.-M."/>
            <person name="Yamada A."/>
            <person name="Yan M."/>
            <person name="Wang P."/>
            <person name="Xu J."/>
            <person name="Bruns T."/>
            <person name="Baldrian P."/>
            <person name="Vilgalys R."/>
            <person name="Henrissat B."/>
            <person name="Grigoriev I.V."/>
            <person name="Hibbett D."/>
            <person name="Nagy L.G."/>
            <person name="Martin F.M."/>
        </authorList>
    </citation>
    <scope>NUCLEOTIDE SEQUENCE</scope>
    <source>
        <strain evidence="10">Prilba</strain>
    </source>
</reference>
<dbReference type="PANTHER" id="PTHR46300:SF7">
    <property type="entry name" value="P450, PUTATIVE (EUROFUNG)-RELATED"/>
    <property type="match status" value="1"/>
</dbReference>
<sequence>MASLLISPNSCLVLLGVCSFLFSRWISTRRLNLPPGPRPLPFIGNLHQISFHNQELRFAEWGRFFGDVVYFKVFGRPMVVLDTLMAARDLLEKRSGNYSCRPRFVLLVEMMGWDASLPQLPYGPRFRKQRRLILDHFTRGVNSFRSTQRDEAYVLLRDLLETPDAFLQHIRRFAAGTIMKITYGHTVRSTDELYVRLAEEAGMGTVTGGSPGSVLVDFFPALRHIPTWMPGAGFKRHALRTRIKVRNMHDTPYEMVRKATAAGTAIPSFTSTLISDNLAAGTSPIHDEEDIKGVAGTLYGAAADTTSATLATFFLAMILHPEVFAKAQAEIDHVVGSDRLPDFQDRTSLPYVESVVKEVYRWHCPVPLAVPHRSIKDDQYRGYDIPADTMIIPNVWAMTRDEQMYPKAELFNPERFMNQNGEEADQTDPKDFIFGFGRRQVVLISPFQCPGKVFADANVWLVSACIIAAFQAPVSCDEFGEKVVPPTQFTSGFVRHPVPFACDIKARSSLHSGLIHQAINSMAH</sequence>
<name>A0A9P5TE96_9AGAM</name>
<evidence type="ECO:0000256" key="2">
    <source>
        <dbReference type="ARBA" id="ARBA00005179"/>
    </source>
</evidence>
<evidence type="ECO:0000313" key="11">
    <source>
        <dbReference type="Proteomes" id="UP000759537"/>
    </source>
</evidence>
<dbReference type="EMBL" id="WHVB01000001">
    <property type="protein sequence ID" value="KAF8487013.1"/>
    <property type="molecule type" value="Genomic_DNA"/>
</dbReference>
<comment type="pathway">
    <text evidence="2">Secondary metabolite biosynthesis.</text>
</comment>
<dbReference type="InterPro" id="IPR036396">
    <property type="entry name" value="Cyt_P450_sf"/>
</dbReference>
<accession>A0A9P5TE96</accession>
<dbReference type="GO" id="GO:0016705">
    <property type="term" value="F:oxidoreductase activity, acting on paired donors, with incorporation or reduction of molecular oxygen"/>
    <property type="evidence" value="ECO:0007669"/>
    <property type="project" value="InterPro"/>
</dbReference>
<organism evidence="10 11">
    <name type="scientific">Russula ochroleuca</name>
    <dbReference type="NCBI Taxonomy" id="152965"/>
    <lineage>
        <taxon>Eukaryota</taxon>
        <taxon>Fungi</taxon>
        <taxon>Dikarya</taxon>
        <taxon>Basidiomycota</taxon>
        <taxon>Agaricomycotina</taxon>
        <taxon>Agaricomycetes</taxon>
        <taxon>Russulales</taxon>
        <taxon>Russulaceae</taxon>
        <taxon>Russula</taxon>
    </lineage>
</organism>